<evidence type="ECO:0000313" key="3">
    <source>
        <dbReference type="Proteomes" id="UP000177583"/>
    </source>
</evidence>
<evidence type="ECO:0000256" key="1">
    <source>
        <dbReference type="PIRSR" id="PIRSR605502-1"/>
    </source>
</evidence>
<dbReference type="NCBIfam" id="TIGR02662">
    <property type="entry name" value="dinitro_DRAG"/>
    <property type="match status" value="1"/>
</dbReference>
<dbReference type="InterPro" id="IPR050792">
    <property type="entry name" value="ADP-ribosylglycohydrolase"/>
</dbReference>
<feature type="binding site" evidence="1">
    <location>
        <position position="255"/>
    </location>
    <ligand>
        <name>Mg(2+)</name>
        <dbReference type="ChEBI" id="CHEBI:18420"/>
        <label>1</label>
    </ligand>
</feature>
<dbReference type="Proteomes" id="UP000177583">
    <property type="component" value="Unassembled WGS sequence"/>
</dbReference>
<dbReference type="GO" id="GO:0016787">
    <property type="term" value="F:hydrolase activity"/>
    <property type="evidence" value="ECO:0007669"/>
    <property type="project" value="UniProtKB-KW"/>
</dbReference>
<dbReference type="InterPro" id="IPR036705">
    <property type="entry name" value="Ribosyl_crysJ1_sf"/>
</dbReference>
<dbReference type="Gene3D" id="1.10.4080.10">
    <property type="entry name" value="ADP-ribosylation/Crystallin J1"/>
    <property type="match status" value="1"/>
</dbReference>
<feature type="binding site" evidence="1">
    <location>
        <position position="253"/>
    </location>
    <ligand>
        <name>Mg(2+)</name>
        <dbReference type="ChEBI" id="CHEBI:18420"/>
        <label>1</label>
    </ligand>
</feature>
<dbReference type="InterPro" id="IPR013479">
    <property type="entry name" value="ADP-ribosyl_diN_reduct_hydro"/>
</dbReference>
<dbReference type="GO" id="GO:0046872">
    <property type="term" value="F:metal ion binding"/>
    <property type="evidence" value="ECO:0007669"/>
    <property type="project" value="UniProtKB-KW"/>
</dbReference>
<feature type="binding site" evidence="1">
    <location>
        <position position="69"/>
    </location>
    <ligand>
        <name>Mg(2+)</name>
        <dbReference type="ChEBI" id="CHEBI:18420"/>
        <label>1</label>
    </ligand>
</feature>
<dbReference type="PANTHER" id="PTHR16222">
    <property type="entry name" value="ADP-RIBOSYLGLYCOHYDROLASE"/>
    <property type="match status" value="1"/>
</dbReference>
<dbReference type="PANTHER" id="PTHR16222:SF12">
    <property type="entry name" value="ADP-RIBOSYLGLYCOHYDROLASE-RELATED"/>
    <property type="match status" value="1"/>
</dbReference>
<sequence length="313" mass="34559">MNLFPRLPEGGEPTKIRRRALAGYLGLAVGDALGATTEFLRPQEISSRYGLHQDITGGGWLNLKAGRVTDDTEMNLALGKALVNERDFKVEAVGHSFSEWMSSKPVDIGSTVRQGLKSFRRDGTTVQEENEYHGGNGAAMRLYPVVLATLTRPENFEPWAIAQAHLTHHHHESDAGILMIGALSRAAILLGQAAPLDQMILDWTQRYPQFSPKLFKGSYDGYIVNSIRCMLYYFNNTGSFEDCMVKIANAGGDTDTNAVLAGMIAGPFYGLEGLPSRWLKKLEKTVRGQIETQVQDLFEIFNPDLVEPNSPTL</sequence>
<dbReference type="AlphaFoldDB" id="A0A1F6H243"/>
<name>A0A1F6H243_9PROT</name>
<reference evidence="2 3" key="1">
    <citation type="journal article" date="2016" name="Nat. Commun.">
        <title>Thousands of microbial genomes shed light on interconnected biogeochemical processes in an aquifer system.</title>
        <authorList>
            <person name="Anantharaman K."/>
            <person name="Brown C.T."/>
            <person name="Hug L.A."/>
            <person name="Sharon I."/>
            <person name="Castelle C.J."/>
            <person name="Probst A.J."/>
            <person name="Thomas B.C."/>
            <person name="Singh A."/>
            <person name="Wilkins M.J."/>
            <person name="Karaoz U."/>
            <person name="Brodie E.L."/>
            <person name="Williams K.H."/>
            <person name="Hubbard S.S."/>
            <person name="Banfield J.F."/>
        </authorList>
    </citation>
    <scope>NUCLEOTIDE SEQUENCE [LARGE SCALE GENOMIC DNA]</scope>
</reference>
<feature type="binding site" evidence="1">
    <location>
        <position position="256"/>
    </location>
    <ligand>
        <name>Mg(2+)</name>
        <dbReference type="ChEBI" id="CHEBI:18420"/>
        <label>1</label>
    </ligand>
</feature>
<feature type="binding site" evidence="1">
    <location>
        <position position="70"/>
    </location>
    <ligand>
        <name>Mg(2+)</name>
        <dbReference type="ChEBI" id="CHEBI:18420"/>
        <label>1</label>
    </ligand>
</feature>
<protein>
    <submittedName>
        <fullName evidence="2">ADP-ribosyl-[dinitrogen reductase] hydrolase</fullName>
    </submittedName>
</protein>
<proteinExistence type="predicted"/>
<dbReference type="EMBL" id="MFNF01000004">
    <property type="protein sequence ID" value="OGH04364.1"/>
    <property type="molecule type" value="Genomic_DNA"/>
</dbReference>
<keyword evidence="1" id="KW-0479">Metal-binding</keyword>
<dbReference type="SUPFAM" id="SSF101478">
    <property type="entry name" value="ADP-ribosylglycohydrolase"/>
    <property type="match status" value="1"/>
</dbReference>
<keyword evidence="2" id="KW-0378">Hydrolase</keyword>
<accession>A0A1F6H243</accession>
<organism evidence="2 3">
    <name type="scientific">Candidatus Lambdaproteobacteria bacterium RIFOXYD2_FULL_56_26</name>
    <dbReference type="NCBI Taxonomy" id="1817773"/>
    <lineage>
        <taxon>Bacteria</taxon>
        <taxon>Pseudomonadati</taxon>
        <taxon>Pseudomonadota</taxon>
        <taxon>Candidatus Lambdaproteobacteria</taxon>
    </lineage>
</organism>
<comment type="cofactor">
    <cofactor evidence="1">
        <name>Mg(2+)</name>
        <dbReference type="ChEBI" id="CHEBI:18420"/>
    </cofactor>
    <text evidence="1">Binds 2 magnesium ions per subunit.</text>
</comment>
<keyword evidence="1" id="KW-0460">Magnesium</keyword>
<feature type="binding site" evidence="1">
    <location>
        <position position="71"/>
    </location>
    <ligand>
        <name>Mg(2+)</name>
        <dbReference type="ChEBI" id="CHEBI:18420"/>
        <label>1</label>
    </ligand>
</feature>
<evidence type="ECO:0000313" key="2">
    <source>
        <dbReference type="EMBL" id="OGH04364.1"/>
    </source>
</evidence>
<gene>
    <name evidence="2" type="ORF">A2557_10985</name>
</gene>
<dbReference type="InterPro" id="IPR005502">
    <property type="entry name" value="Ribosyl_crysJ1"/>
</dbReference>
<dbReference type="Pfam" id="PF03747">
    <property type="entry name" value="ADP_ribosyl_GH"/>
    <property type="match status" value="1"/>
</dbReference>
<comment type="caution">
    <text evidence="2">The sequence shown here is derived from an EMBL/GenBank/DDBJ whole genome shotgun (WGS) entry which is preliminary data.</text>
</comment>